<proteinExistence type="predicted"/>
<name>A0A7M5XME3_9CNID</name>
<sequence length="215" mass="24126">MVMMGVVGCLYQFGNLVLISVWANNSKAADNDMSNHLAWIDAKTGFFIIAFVIQIALFVTINMNYTDSDLFKKNLAPHFLIPFILFCILAILCNLISSEYSHHIPDLAEEANLPMIMKLLRAVGSPMGMAFTGHVVVHFGNMFWKMCKYKNEFVAEEELTEIRMVGGESNTNPPLLESRNDKEVGGESDTKQPLLESRNDKEVDGESDTKQLLLD</sequence>
<feature type="transmembrane region" description="Helical" evidence="2">
    <location>
        <begin position="123"/>
        <end position="144"/>
    </location>
</feature>
<evidence type="ECO:0000313" key="3">
    <source>
        <dbReference type="EnsemblMetazoa" id="CLYHEMP025938.2"/>
    </source>
</evidence>
<accession>A0A7M5XME3</accession>
<dbReference type="Proteomes" id="UP000594262">
    <property type="component" value="Unplaced"/>
</dbReference>
<evidence type="ECO:0000313" key="4">
    <source>
        <dbReference type="Proteomes" id="UP000594262"/>
    </source>
</evidence>
<keyword evidence="2" id="KW-0812">Transmembrane</keyword>
<keyword evidence="4" id="KW-1185">Reference proteome</keyword>
<keyword evidence="2" id="KW-1133">Transmembrane helix</keyword>
<organism evidence="3 4">
    <name type="scientific">Clytia hemisphaerica</name>
    <dbReference type="NCBI Taxonomy" id="252671"/>
    <lineage>
        <taxon>Eukaryota</taxon>
        <taxon>Metazoa</taxon>
        <taxon>Cnidaria</taxon>
        <taxon>Hydrozoa</taxon>
        <taxon>Hydroidolina</taxon>
        <taxon>Leptothecata</taxon>
        <taxon>Obeliida</taxon>
        <taxon>Clytiidae</taxon>
        <taxon>Clytia</taxon>
    </lineage>
</organism>
<feature type="transmembrane region" description="Helical" evidence="2">
    <location>
        <begin position="75"/>
        <end position="97"/>
    </location>
</feature>
<protein>
    <submittedName>
        <fullName evidence="3">Uncharacterized protein</fullName>
    </submittedName>
</protein>
<feature type="transmembrane region" description="Helical" evidence="2">
    <location>
        <begin position="44"/>
        <end position="63"/>
    </location>
</feature>
<feature type="compositionally biased region" description="Basic and acidic residues" evidence="1">
    <location>
        <begin position="178"/>
        <end position="190"/>
    </location>
</feature>
<evidence type="ECO:0000256" key="2">
    <source>
        <dbReference type="SAM" id="Phobius"/>
    </source>
</evidence>
<feature type="region of interest" description="Disordered" evidence="1">
    <location>
        <begin position="165"/>
        <end position="215"/>
    </location>
</feature>
<evidence type="ECO:0000256" key="1">
    <source>
        <dbReference type="SAM" id="MobiDB-lite"/>
    </source>
</evidence>
<feature type="compositionally biased region" description="Basic and acidic residues" evidence="1">
    <location>
        <begin position="197"/>
        <end position="209"/>
    </location>
</feature>
<dbReference type="AlphaFoldDB" id="A0A7M5XME3"/>
<reference evidence="3" key="1">
    <citation type="submission" date="2021-01" db="UniProtKB">
        <authorList>
            <consortium name="EnsemblMetazoa"/>
        </authorList>
    </citation>
    <scope>IDENTIFICATION</scope>
</reference>
<dbReference type="EnsemblMetazoa" id="CLYHEMT025938.2">
    <property type="protein sequence ID" value="CLYHEMP025938.2"/>
    <property type="gene ID" value="CLYHEMG025938"/>
</dbReference>
<dbReference type="OrthoDB" id="5963218at2759"/>
<keyword evidence="2" id="KW-0472">Membrane</keyword>